<evidence type="ECO:0000313" key="3">
    <source>
        <dbReference type="EMBL" id="KRO12515.1"/>
    </source>
</evidence>
<dbReference type="PATRIC" id="fig|942150.3.peg.2142"/>
<organism evidence="3 4">
    <name type="scientific">Lactiplantibacillus xiangfangensis</name>
    <dbReference type="NCBI Taxonomy" id="942150"/>
    <lineage>
        <taxon>Bacteria</taxon>
        <taxon>Bacillati</taxon>
        <taxon>Bacillota</taxon>
        <taxon>Bacilli</taxon>
        <taxon>Lactobacillales</taxon>
        <taxon>Lactobacillaceae</taxon>
        <taxon>Lactiplantibacillus</taxon>
    </lineage>
</organism>
<comment type="caution">
    <text evidence="3">The sequence shown here is derived from an EMBL/GenBank/DDBJ whole genome shotgun (WGS) entry which is preliminary data.</text>
</comment>
<keyword evidence="1" id="KW-0479">Metal-binding</keyword>
<keyword evidence="1" id="KW-0862">Zinc</keyword>
<reference evidence="3 4" key="1">
    <citation type="journal article" date="2015" name="Genome Announc.">
        <title>Expanding the biotechnology potential of lactobacilli through comparative genomics of 213 strains and associated genera.</title>
        <authorList>
            <person name="Sun Z."/>
            <person name="Harris H.M."/>
            <person name="McCann A."/>
            <person name="Guo C."/>
            <person name="Argimon S."/>
            <person name="Zhang W."/>
            <person name="Yang X."/>
            <person name="Jeffery I.B."/>
            <person name="Cooney J.C."/>
            <person name="Kagawa T.F."/>
            <person name="Liu W."/>
            <person name="Song Y."/>
            <person name="Salvetti E."/>
            <person name="Wrobel A."/>
            <person name="Rasinkangas P."/>
            <person name="Parkhill J."/>
            <person name="Rea M.C."/>
            <person name="O'Sullivan O."/>
            <person name="Ritari J."/>
            <person name="Douillard F.P."/>
            <person name="Paul Ross R."/>
            <person name="Yang R."/>
            <person name="Briner A.E."/>
            <person name="Felis G.E."/>
            <person name="de Vos W.M."/>
            <person name="Barrangou R."/>
            <person name="Klaenhammer T.R."/>
            <person name="Caufield P.W."/>
            <person name="Cui Y."/>
            <person name="Zhang H."/>
            <person name="O'Toole P.W."/>
        </authorList>
    </citation>
    <scope>NUCLEOTIDE SEQUENCE [LARGE SCALE GENOMIC DNA]</scope>
    <source>
        <strain evidence="3 4">LMG 26013</strain>
    </source>
</reference>
<dbReference type="Pfam" id="PF04434">
    <property type="entry name" value="SWIM"/>
    <property type="match status" value="1"/>
</dbReference>
<protein>
    <recommendedName>
        <fullName evidence="2">SWIM-type domain-containing protein</fullName>
    </recommendedName>
</protein>
<evidence type="ECO:0000256" key="1">
    <source>
        <dbReference type="PROSITE-ProRule" id="PRU00325"/>
    </source>
</evidence>
<dbReference type="STRING" id="942150.IV64_GL002057"/>
<evidence type="ECO:0000313" key="4">
    <source>
        <dbReference type="Proteomes" id="UP000051783"/>
    </source>
</evidence>
<keyword evidence="1" id="KW-0863">Zinc-finger</keyword>
<dbReference type="InterPro" id="IPR007527">
    <property type="entry name" value="Znf_SWIM"/>
</dbReference>
<accession>A0A0R2MMG6</accession>
<dbReference type="RefSeq" id="WP_057705822.1">
    <property type="nucleotide sequence ID" value="NZ_JQCL01000040.1"/>
</dbReference>
<dbReference type="GO" id="GO:0008270">
    <property type="term" value="F:zinc ion binding"/>
    <property type="evidence" value="ECO:0007669"/>
    <property type="project" value="UniProtKB-KW"/>
</dbReference>
<gene>
    <name evidence="3" type="ORF">IV64_GL002057</name>
</gene>
<evidence type="ECO:0000259" key="2">
    <source>
        <dbReference type="PROSITE" id="PS50966"/>
    </source>
</evidence>
<dbReference type="EMBL" id="JQCL01000040">
    <property type="protein sequence ID" value="KRO12515.1"/>
    <property type="molecule type" value="Genomic_DNA"/>
</dbReference>
<sequence>MNWKTNFQPQILQRGSDYNARGLVRHFKIVFNQITATVTGSNDYYVTIKTDPLTFHCTCPYASNGHLCKHMAAVLFHSEQVNSTTDPFSSGQLTKFQLSLLPYLVAKDFAGITNLTVQLFDQFDQQKISGHQLSLNLQWVLTQLRVIPTTHADLVACFQWTGTAYLKFANCGSNPILLHNQTLDSGFQIDCSLAWQNWYQKNDSKFNDLMFEWLCQHIIQLPWTESFPLEDVLFDSRLYLQPNEQKRS</sequence>
<feature type="domain" description="SWIM-type" evidence="2">
    <location>
        <begin position="44"/>
        <end position="79"/>
    </location>
</feature>
<dbReference type="Proteomes" id="UP000051783">
    <property type="component" value="Unassembled WGS sequence"/>
</dbReference>
<dbReference type="AlphaFoldDB" id="A0A0R2MMG6"/>
<dbReference type="PROSITE" id="PS50966">
    <property type="entry name" value="ZF_SWIM"/>
    <property type="match status" value="1"/>
</dbReference>
<name>A0A0R2MMG6_9LACO</name>
<keyword evidence="4" id="KW-1185">Reference proteome</keyword>
<proteinExistence type="predicted"/>